<evidence type="ECO:0000256" key="3">
    <source>
        <dbReference type="SAM" id="MobiDB-lite"/>
    </source>
</evidence>
<comment type="caution">
    <text evidence="5">The sequence shown here is derived from an EMBL/GenBank/DDBJ whole genome shotgun (WGS) entry which is preliminary data.</text>
</comment>
<dbReference type="PANTHER" id="PTHR12236">
    <property type="entry name" value="STRUCTURAL CONTITUENT OF CUTICLE"/>
    <property type="match status" value="1"/>
</dbReference>
<accession>A0A8S9Y480</accession>
<feature type="compositionally biased region" description="Polar residues" evidence="3">
    <location>
        <begin position="251"/>
        <end position="261"/>
    </location>
</feature>
<dbReference type="GO" id="GO:0031012">
    <property type="term" value="C:extracellular matrix"/>
    <property type="evidence" value="ECO:0007669"/>
    <property type="project" value="TreeGrafter"/>
</dbReference>
<feature type="compositionally biased region" description="Low complexity" evidence="3">
    <location>
        <begin position="183"/>
        <end position="205"/>
    </location>
</feature>
<gene>
    <name evidence="5" type="ORF">GE061_010133</name>
</gene>
<dbReference type="Proteomes" id="UP000466442">
    <property type="component" value="Unassembled WGS sequence"/>
</dbReference>
<dbReference type="OrthoDB" id="6425109at2759"/>
<evidence type="ECO:0000256" key="2">
    <source>
        <dbReference type="PROSITE-ProRule" id="PRU00497"/>
    </source>
</evidence>
<dbReference type="EMBL" id="WIXP02000002">
    <property type="protein sequence ID" value="KAF6215381.1"/>
    <property type="molecule type" value="Genomic_DNA"/>
</dbReference>
<dbReference type="PANTHER" id="PTHR12236:SF79">
    <property type="entry name" value="CUTICULAR PROTEIN 50CB-RELATED"/>
    <property type="match status" value="1"/>
</dbReference>
<dbReference type="InterPro" id="IPR031311">
    <property type="entry name" value="CHIT_BIND_RR_consensus"/>
</dbReference>
<feature type="region of interest" description="Disordered" evidence="3">
    <location>
        <begin position="183"/>
        <end position="216"/>
    </location>
</feature>
<dbReference type="InterPro" id="IPR051217">
    <property type="entry name" value="Insect_Cuticle_Struc_Prot"/>
</dbReference>
<evidence type="ECO:0000313" key="6">
    <source>
        <dbReference type="Proteomes" id="UP000466442"/>
    </source>
</evidence>
<keyword evidence="1 2" id="KW-0193">Cuticle</keyword>
<organism evidence="5 6">
    <name type="scientific">Apolygus lucorum</name>
    <name type="common">Small green plant bug</name>
    <name type="synonym">Lygocoris lucorum</name>
    <dbReference type="NCBI Taxonomy" id="248454"/>
    <lineage>
        <taxon>Eukaryota</taxon>
        <taxon>Metazoa</taxon>
        <taxon>Ecdysozoa</taxon>
        <taxon>Arthropoda</taxon>
        <taxon>Hexapoda</taxon>
        <taxon>Insecta</taxon>
        <taxon>Pterygota</taxon>
        <taxon>Neoptera</taxon>
        <taxon>Paraneoptera</taxon>
        <taxon>Hemiptera</taxon>
        <taxon>Heteroptera</taxon>
        <taxon>Panheteroptera</taxon>
        <taxon>Cimicomorpha</taxon>
        <taxon>Miridae</taxon>
        <taxon>Mirini</taxon>
        <taxon>Apolygus</taxon>
    </lineage>
</organism>
<dbReference type="GO" id="GO:0042302">
    <property type="term" value="F:structural constituent of cuticle"/>
    <property type="evidence" value="ECO:0007669"/>
    <property type="project" value="UniProtKB-UniRule"/>
</dbReference>
<name>A0A8S9Y480_APOLU</name>
<evidence type="ECO:0000256" key="1">
    <source>
        <dbReference type="ARBA" id="ARBA00022460"/>
    </source>
</evidence>
<evidence type="ECO:0000256" key="4">
    <source>
        <dbReference type="SAM" id="SignalP"/>
    </source>
</evidence>
<reference evidence="5" key="1">
    <citation type="journal article" date="2021" name="Mol. Ecol. Resour.">
        <title>Apolygus lucorum genome provides insights into omnivorousness and mesophyll feeding.</title>
        <authorList>
            <person name="Liu Y."/>
            <person name="Liu H."/>
            <person name="Wang H."/>
            <person name="Huang T."/>
            <person name="Liu B."/>
            <person name="Yang B."/>
            <person name="Yin L."/>
            <person name="Li B."/>
            <person name="Zhang Y."/>
            <person name="Zhang S."/>
            <person name="Jiang F."/>
            <person name="Zhang X."/>
            <person name="Ren Y."/>
            <person name="Wang B."/>
            <person name="Wang S."/>
            <person name="Lu Y."/>
            <person name="Wu K."/>
            <person name="Fan W."/>
            <person name="Wang G."/>
        </authorList>
    </citation>
    <scope>NUCLEOTIDE SEQUENCE</scope>
    <source>
        <strain evidence="5">12Hb</strain>
    </source>
</reference>
<protein>
    <recommendedName>
        <fullName evidence="7">Pro-resilin</fullName>
    </recommendedName>
</protein>
<feature type="region of interest" description="Disordered" evidence="3">
    <location>
        <begin position="241"/>
        <end position="261"/>
    </location>
</feature>
<sequence>MRSMIILLSCIGLSAAQTPADTTYLSLVRSSYITSDPRFHGARFAVSSSADEVQLRGPADGLESSANQTVQDVNGFIGTSGVDSNVQTDRQVARGSVRPHSRILIIPPSHQLTPFWPTNKLAYQPDTVETPYNLNVDPSQNDQIQINANSRTNDEPRLNPEYSGPSLFSHSAQAAMVRFPSQPQYQPPQYQQQYQPSQYQQQYQPHNAESSRVDPSLGLRTLEPSNINGGALRSLTGVRNGLSSIDDRTSHTQGPSNQNEYNTQHIARGNLDPISYQFSYDVNAVEKGRPVQFAHEEQRGRDQAAGAYSVLLPDGQRQVVEYTADEDGYRPRVSYDGQRTSGGYPPAESYESPVIAARSQPNGGRRSDAADDRHPLNPGF</sequence>
<keyword evidence="4" id="KW-0732">Signal</keyword>
<evidence type="ECO:0008006" key="7">
    <source>
        <dbReference type="Google" id="ProtNLM"/>
    </source>
</evidence>
<evidence type="ECO:0000313" key="5">
    <source>
        <dbReference type="EMBL" id="KAF6215381.1"/>
    </source>
</evidence>
<proteinExistence type="predicted"/>
<feature type="region of interest" description="Disordered" evidence="3">
    <location>
        <begin position="325"/>
        <end position="380"/>
    </location>
</feature>
<dbReference type="PROSITE" id="PS51155">
    <property type="entry name" value="CHIT_BIND_RR_2"/>
    <property type="match status" value="1"/>
</dbReference>
<dbReference type="PROSITE" id="PS00233">
    <property type="entry name" value="CHIT_BIND_RR_1"/>
    <property type="match status" value="1"/>
</dbReference>
<dbReference type="AlphaFoldDB" id="A0A8S9Y480"/>
<dbReference type="InterPro" id="IPR000618">
    <property type="entry name" value="Insect_cuticle"/>
</dbReference>
<dbReference type="GO" id="GO:0005615">
    <property type="term" value="C:extracellular space"/>
    <property type="evidence" value="ECO:0007669"/>
    <property type="project" value="TreeGrafter"/>
</dbReference>
<feature type="chain" id="PRO_5035822766" description="Pro-resilin" evidence="4">
    <location>
        <begin position="17"/>
        <end position="380"/>
    </location>
</feature>
<dbReference type="Pfam" id="PF00379">
    <property type="entry name" value="Chitin_bind_4"/>
    <property type="match status" value="1"/>
</dbReference>
<feature type="signal peptide" evidence="4">
    <location>
        <begin position="1"/>
        <end position="16"/>
    </location>
</feature>
<keyword evidence="6" id="KW-1185">Reference proteome</keyword>
<feature type="compositionally biased region" description="Basic and acidic residues" evidence="3">
    <location>
        <begin position="365"/>
        <end position="380"/>
    </location>
</feature>